<dbReference type="EMBL" id="JACMYE010000001">
    <property type="protein sequence ID" value="MBC3177851.1"/>
    <property type="molecule type" value="Genomic_DNA"/>
</dbReference>
<feature type="domain" description="ATPase AAA-type core" evidence="1">
    <location>
        <begin position="300"/>
        <end position="387"/>
    </location>
</feature>
<keyword evidence="3" id="KW-0547">Nucleotide-binding</keyword>
<keyword evidence="5" id="KW-1185">Reference proteome</keyword>
<reference evidence="4 5" key="1">
    <citation type="submission" date="2020-08" db="EMBL/GenBank/DDBJ databases">
        <title>novel species in genus Corynebacterium.</title>
        <authorList>
            <person name="Zhang G."/>
        </authorList>
    </citation>
    <scope>NUCLEOTIDE SEQUENCE [LARGE SCALE GENOMIC DNA]</scope>
    <source>
        <strain evidence="4 5">zg-917</strain>
        <strain evidence="3">Zg-917</strain>
    </source>
</reference>
<name>A0A7H0JXE6_9CORY</name>
<dbReference type="PANTHER" id="PTHR40396">
    <property type="entry name" value="ATPASE-LIKE PROTEIN"/>
    <property type="match status" value="1"/>
</dbReference>
<dbReference type="PANTHER" id="PTHR40396:SF1">
    <property type="entry name" value="ATPASE AAA-TYPE CORE DOMAIN-CONTAINING PROTEIN"/>
    <property type="match status" value="1"/>
</dbReference>
<dbReference type="KEGG" id="cluj:IAU68_08425"/>
<gene>
    <name evidence="2" type="ORF">H7348_00775</name>
    <name evidence="3" type="ORF">IAU68_08425</name>
</gene>
<evidence type="ECO:0000313" key="4">
    <source>
        <dbReference type="Proteomes" id="UP000516235"/>
    </source>
</evidence>
<feature type="domain" description="ATPase AAA-type core" evidence="1">
    <location>
        <begin position="47"/>
        <end position="157"/>
    </location>
</feature>
<dbReference type="InterPro" id="IPR003959">
    <property type="entry name" value="ATPase_AAA_core"/>
</dbReference>
<dbReference type="AlphaFoldDB" id="A0A7H0JXE6"/>
<dbReference type="GO" id="GO:0005524">
    <property type="term" value="F:ATP binding"/>
    <property type="evidence" value="ECO:0007669"/>
    <property type="project" value="UniProtKB-KW"/>
</dbReference>
<evidence type="ECO:0000313" key="2">
    <source>
        <dbReference type="EMBL" id="MBC3177851.1"/>
    </source>
</evidence>
<dbReference type="EMBL" id="CP061032">
    <property type="protein sequence ID" value="QNP89712.1"/>
    <property type="molecule type" value="Genomic_DNA"/>
</dbReference>
<evidence type="ECO:0000313" key="5">
    <source>
        <dbReference type="Proteomes" id="UP000642876"/>
    </source>
</evidence>
<accession>A0A7H0JXE6</accession>
<dbReference type="Pfam" id="PF13304">
    <property type="entry name" value="AAA_21"/>
    <property type="match status" value="2"/>
</dbReference>
<organism evidence="3 4">
    <name type="scientific">Corynebacterium lujinxingii</name>
    <dbReference type="NCBI Taxonomy" id="2763010"/>
    <lineage>
        <taxon>Bacteria</taxon>
        <taxon>Bacillati</taxon>
        <taxon>Actinomycetota</taxon>
        <taxon>Actinomycetes</taxon>
        <taxon>Mycobacteriales</taxon>
        <taxon>Corynebacteriaceae</taxon>
        <taxon>Corynebacterium</taxon>
    </lineage>
</organism>
<dbReference type="GO" id="GO:0016887">
    <property type="term" value="F:ATP hydrolysis activity"/>
    <property type="evidence" value="ECO:0007669"/>
    <property type="project" value="InterPro"/>
</dbReference>
<dbReference type="Gene3D" id="3.40.50.300">
    <property type="entry name" value="P-loop containing nucleotide triphosphate hydrolases"/>
    <property type="match status" value="1"/>
</dbReference>
<proteinExistence type="predicted"/>
<keyword evidence="3" id="KW-0067">ATP-binding</keyword>
<protein>
    <submittedName>
        <fullName evidence="3">ATP-binding protein</fullName>
    </submittedName>
</protein>
<dbReference type="InterPro" id="IPR027417">
    <property type="entry name" value="P-loop_NTPase"/>
</dbReference>
<evidence type="ECO:0000313" key="3">
    <source>
        <dbReference type="EMBL" id="QNP89712.1"/>
    </source>
</evidence>
<dbReference type="SUPFAM" id="SSF52540">
    <property type="entry name" value="P-loop containing nucleoside triphosphate hydrolases"/>
    <property type="match status" value="1"/>
</dbReference>
<sequence>MLLDLTIANYRSVYEPASINMVATREQVHRERCPELSRRYKKRINPVAALFGANAAGKSTFVKALTALQRMLIDPPRPADPMPFDPFALRPEASFEPTNFEVLFSVDDIVYEYVLAFDAKRVVEERLTKYLSKDEIDVFERLGDSFSFPLLDEKAERFPTEVAQARVLLESVPPKVPLASFASETNLSRFPDSLKLDAFGVVRAFIETVLVIPAGLLDLGQLQSQPDGWENLISQIDAGITGIETEHVELSALGLGAEEALEMEQELRSNPNYPMDVELPSGRFTLRLEDGEIEAERITLLHSADGGESYGLRWWDESDGTRSATRLLGLFSRLATPGFEAVLVVDEFDRSFHTELSRALIGGFLENSSAESRAQLIFTTHDLLLMDPETLRRDEIWVIEKDRSGQTQTRALSDFEGPRKTTDLRKSYLRGRFGGVPSIEPLEFSNVG</sequence>
<dbReference type="RefSeq" id="WP_171192854.1">
    <property type="nucleotide sequence ID" value="NZ_CP061032.1"/>
</dbReference>
<dbReference type="Proteomes" id="UP000516235">
    <property type="component" value="Chromosome"/>
</dbReference>
<dbReference type="Proteomes" id="UP000642876">
    <property type="component" value="Unassembled WGS sequence"/>
</dbReference>
<evidence type="ECO:0000259" key="1">
    <source>
        <dbReference type="Pfam" id="PF13304"/>
    </source>
</evidence>